<evidence type="ECO:0008006" key="3">
    <source>
        <dbReference type="Google" id="ProtNLM"/>
    </source>
</evidence>
<gene>
    <name evidence="1" type="ORF">COB20_11950</name>
</gene>
<evidence type="ECO:0000313" key="2">
    <source>
        <dbReference type="Proteomes" id="UP000218767"/>
    </source>
</evidence>
<dbReference type="EMBL" id="NVUL01000066">
    <property type="protein sequence ID" value="PCI75852.1"/>
    <property type="molecule type" value="Genomic_DNA"/>
</dbReference>
<comment type="caution">
    <text evidence="1">The sequence shown here is derived from an EMBL/GenBank/DDBJ whole genome shotgun (WGS) entry which is preliminary data.</text>
</comment>
<name>A0A2A4WZH1_9GAMM</name>
<evidence type="ECO:0000313" key="1">
    <source>
        <dbReference type="EMBL" id="PCI75852.1"/>
    </source>
</evidence>
<organism evidence="1 2">
    <name type="scientific">SAR86 cluster bacterium</name>
    <dbReference type="NCBI Taxonomy" id="2030880"/>
    <lineage>
        <taxon>Bacteria</taxon>
        <taxon>Pseudomonadati</taxon>
        <taxon>Pseudomonadota</taxon>
        <taxon>Gammaproteobacteria</taxon>
        <taxon>SAR86 cluster</taxon>
    </lineage>
</organism>
<protein>
    <recommendedName>
        <fullName evidence="3">AsmA domain-containing protein</fullName>
    </recommendedName>
</protein>
<dbReference type="Proteomes" id="UP000218767">
    <property type="component" value="Unassembled WGS sequence"/>
</dbReference>
<dbReference type="InterPro" id="IPR008023">
    <property type="entry name" value="DUF748"/>
</dbReference>
<proteinExistence type="predicted"/>
<reference evidence="2" key="1">
    <citation type="submission" date="2017-08" db="EMBL/GenBank/DDBJ databases">
        <title>A dynamic microbial community with high functional redundancy inhabits the cold, oxic subseafloor aquifer.</title>
        <authorList>
            <person name="Tully B.J."/>
            <person name="Wheat C.G."/>
            <person name="Glazer B.T."/>
            <person name="Huber J.A."/>
        </authorList>
    </citation>
    <scope>NUCLEOTIDE SEQUENCE [LARGE SCALE GENOMIC DNA]</scope>
</reference>
<accession>A0A2A4WZH1</accession>
<dbReference type="Pfam" id="PF05359">
    <property type="entry name" value="DUF748"/>
    <property type="match status" value="1"/>
</dbReference>
<dbReference type="AlphaFoldDB" id="A0A2A4WZH1"/>
<sequence length="245" mass="26101">MIKKILISVVFLLLLVGGGLFFYLDSIVKSGIEVVGSSVLGTAVTVDSVSLSPLSGQGSISGLRVENPEGFDSQYAFELDSVLININVNSVFTDAAEIESIIIMQPIITYETKITSDNIRTLLDNLSEGGSASSDPEASDDSGQQIIIREFRMVDAQLNFVSAIVSAPITLADIEIRDIGAENGTASAANAVRVVLQELVTSILGADLPSLDELRESVEDRIQDGAQRVEEAVEDLGGRLRSILN</sequence>